<comment type="caution">
    <text evidence="1">The sequence shown here is derived from an EMBL/GenBank/DDBJ whole genome shotgun (WGS) entry which is preliminary data.</text>
</comment>
<dbReference type="AlphaFoldDB" id="F9DXK3"/>
<gene>
    <name evidence="1" type="ORF">HMPREF9372_3534</name>
</gene>
<dbReference type="Proteomes" id="UP000005316">
    <property type="component" value="Unassembled WGS sequence"/>
</dbReference>
<reference evidence="1 2" key="1">
    <citation type="submission" date="2011-04" db="EMBL/GenBank/DDBJ databases">
        <authorList>
            <person name="Muzny D."/>
            <person name="Qin X."/>
            <person name="Deng J."/>
            <person name="Jiang H."/>
            <person name="Liu Y."/>
            <person name="Qu J."/>
            <person name="Song X.-Z."/>
            <person name="Zhang L."/>
            <person name="Thornton R."/>
            <person name="Coyle M."/>
            <person name="Francisco L."/>
            <person name="Jackson L."/>
            <person name="Javaid M."/>
            <person name="Korchina V."/>
            <person name="Kovar C."/>
            <person name="Mata R."/>
            <person name="Mathew T."/>
            <person name="Ngo R."/>
            <person name="Nguyen L."/>
            <person name="Nguyen N."/>
            <person name="Okwuonu G."/>
            <person name="Ongeri F."/>
            <person name="Pham C."/>
            <person name="Simmons D."/>
            <person name="Wilczek-Boney K."/>
            <person name="Hale W."/>
            <person name="Jakkamsetti A."/>
            <person name="Pham P."/>
            <person name="Ruth R."/>
            <person name="San Lucas F."/>
            <person name="Warren J."/>
            <person name="Zhang J."/>
            <person name="Zhao Z."/>
            <person name="Zhou C."/>
            <person name="Zhu D."/>
            <person name="Lee S."/>
            <person name="Bess C."/>
            <person name="Blankenburg K."/>
            <person name="Forbes L."/>
            <person name="Fu Q."/>
            <person name="Gubbala S."/>
            <person name="Hirani K."/>
            <person name="Jayaseelan J.C."/>
            <person name="Lara F."/>
            <person name="Munidasa M."/>
            <person name="Palculict T."/>
            <person name="Patil S."/>
            <person name="Pu L.-L."/>
            <person name="Saada N."/>
            <person name="Tang L."/>
            <person name="Weissenberger G."/>
            <person name="Zhu Y."/>
            <person name="Hemphill L."/>
            <person name="Shang Y."/>
            <person name="Youmans B."/>
            <person name="Ayvaz T."/>
            <person name="Ross M."/>
            <person name="Santibanez J."/>
            <person name="Aqrawi P."/>
            <person name="Gross S."/>
            <person name="Joshi V."/>
            <person name="Fowler G."/>
            <person name="Nazareth L."/>
            <person name="Reid J."/>
            <person name="Worley K."/>
            <person name="Petrosino J."/>
            <person name="Highlander S."/>
            <person name="Gibbs R."/>
        </authorList>
    </citation>
    <scope>NUCLEOTIDE SEQUENCE [LARGE SCALE GENOMIC DNA]</scope>
    <source>
        <strain evidence="1 2">2681</strain>
    </source>
</reference>
<organism evidence="1 2">
    <name type="scientific">Sporosarcina newyorkensis 2681</name>
    <dbReference type="NCBI Taxonomy" id="1027292"/>
    <lineage>
        <taxon>Bacteria</taxon>
        <taxon>Bacillati</taxon>
        <taxon>Bacillota</taxon>
        <taxon>Bacilli</taxon>
        <taxon>Bacillales</taxon>
        <taxon>Caryophanaceae</taxon>
        <taxon>Sporosarcina</taxon>
    </lineage>
</organism>
<accession>F9DXK3</accession>
<dbReference type="HOGENOM" id="CLU_3030156_0_0_9"/>
<sequence>MRIVKDEKRSKMLPLDYRQNQHSINDEYTKISTSYQKKRIKKNAVNCSHKNSIVD</sequence>
<dbReference type="EMBL" id="AFPZ01000110">
    <property type="protein sequence ID" value="EGQ20627.1"/>
    <property type="molecule type" value="Genomic_DNA"/>
</dbReference>
<evidence type="ECO:0000313" key="1">
    <source>
        <dbReference type="EMBL" id="EGQ20627.1"/>
    </source>
</evidence>
<name>F9DXK3_9BACL</name>
<evidence type="ECO:0000313" key="2">
    <source>
        <dbReference type="Proteomes" id="UP000005316"/>
    </source>
</evidence>
<protein>
    <submittedName>
        <fullName evidence="1">Uncharacterized protein</fullName>
    </submittedName>
</protein>
<proteinExistence type="predicted"/>